<proteinExistence type="predicted"/>
<evidence type="ECO:0000313" key="2">
    <source>
        <dbReference type="EMBL" id="KAA1069277.1"/>
    </source>
</evidence>
<dbReference type="EMBL" id="VSWC01000183">
    <property type="protein sequence ID" value="KAA1069277.1"/>
    <property type="molecule type" value="Genomic_DNA"/>
</dbReference>
<feature type="region of interest" description="Disordered" evidence="1">
    <location>
        <begin position="21"/>
        <end position="62"/>
    </location>
</feature>
<dbReference type="Proteomes" id="UP000324748">
    <property type="component" value="Unassembled WGS sequence"/>
</dbReference>
<protein>
    <submittedName>
        <fullName evidence="2">Uncharacterized protein</fullName>
    </submittedName>
</protein>
<keyword evidence="3" id="KW-1185">Reference proteome</keyword>
<organism evidence="2 3">
    <name type="scientific">Puccinia graminis f. sp. tritici</name>
    <dbReference type="NCBI Taxonomy" id="56615"/>
    <lineage>
        <taxon>Eukaryota</taxon>
        <taxon>Fungi</taxon>
        <taxon>Dikarya</taxon>
        <taxon>Basidiomycota</taxon>
        <taxon>Pucciniomycotina</taxon>
        <taxon>Pucciniomycetes</taxon>
        <taxon>Pucciniales</taxon>
        <taxon>Pucciniaceae</taxon>
        <taxon>Puccinia</taxon>
    </lineage>
</organism>
<evidence type="ECO:0000256" key="1">
    <source>
        <dbReference type="SAM" id="MobiDB-lite"/>
    </source>
</evidence>
<name>A0A5B0LWQ2_PUCGR</name>
<gene>
    <name evidence="2" type="ORF">PGT21_019517</name>
</gene>
<comment type="caution">
    <text evidence="2">The sequence shown here is derived from an EMBL/GenBank/DDBJ whole genome shotgun (WGS) entry which is preliminary data.</text>
</comment>
<accession>A0A5B0LWQ2</accession>
<dbReference type="AlphaFoldDB" id="A0A5B0LWQ2"/>
<evidence type="ECO:0000313" key="3">
    <source>
        <dbReference type="Proteomes" id="UP000324748"/>
    </source>
</evidence>
<reference evidence="2 3" key="1">
    <citation type="submission" date="2019-05" db="EMBL/GenBank/DDBJ databases">
        <title>Emergence of the Ug99 lineage of the wheat stem rust pathogen through somatic hybridization.</title>
        <authorList>
            <person name="Li F."/>
            <person name="Upadhyaya N.M."/>
            <person name="Sperschneider J."/>
            <person name="Matny O."/>
            <person name="Nguyen-Phuc H."/>
            <person name="Mago R."/>
            <person name="Raley C."/>
            <person name="Miller M.E."/>
            <person name="Silverstein K.A.T."/>
            <person name="Henningsen E."/>
            <person name="Hirsch C.D."/>
            <person name="Visser B."/>
            <person name="Pretorius Z.A."/>
            <person name="Steffenson B.J."/>
            <person name="Schwessinger B."/>
            <person name="Dodds P.N."/>
            <person name="Figueroa M."/>
        </authorList>
    </citation>
    <scope>NUCLEOTIDE SEQUENCE [LARGE SCALE GENOMIC DNA]</scope>
    <source>
        <strain evidence="2">21-0</strain>
    </source>
</reference>
<feature type="compositionally biased region" description="Basic and acidic residues" evidence="1">
    <location>
        <begin position="33"/>
        <end position="62"/>
    </location>
</feature>
<sequence length="82" mass="10101">MIIRWKMVLLHVPPPIGETHKLQEQQVKQQEPQFKEQEQQFKEQEQQFKEQEQQFKEQEQQFKQQFEHALEQQLAEQGQPET</sequence>